<evidence type="ECO:0000313" key="4">
    <source>
        <dbReference type="Proteomes" id="UP000436006"/>
    </source>
</evidence>
<keyword evidence="1" id="KW-1133">Transmembrane helix</keyword>
<dbReference type="EMBL" id="WPIN01000004">
    <property type="protein sequence ID" value="MVM30718.1"/>
    <property type="molecule type" value="Genomic_DNA"/>
</dbReference>
<evidence type="ECO:0000256" key="1">
    <source>
        <dbReference type="SAM" id="Phobius"/>
    </source>
</evidence>
<dbReference type="RefSeq" id="WP_157584965.1">
    <property type="nucleotide sequence ID" value="NZ_WPIN01000004.1"/>
</dbReference>
<keyword evidence="1" id="KW-0472">Membrane</keyword>
<evidence type="ECO:0000259" key="2">
    <source>
        <dbReference type="Pfam" id="PF05569"/>
    </source>
</evidence>
<feature type="domain" description="Peptidase M56" evidence="2">
    <location>
        <begin position="151"/>
        <end position="278"/>
    </location>
</feature>
<keyword evidence="1" id="KW-0812">Transmembrane</keyword>
<proteinExistence type="predicted"/>
<comment type="caution">
    <text evidence="3">The sequence shown here is derived from an EMBL/GenBank/DDBJ whole genome shotgun (WGS) entry which is preliminary data.</text>
</comment>
<organism evidence="3 4">
    <name type="scientific">Spirosoma arboris</name>
    <dbReference type="NCBI Taxonomy" id="2682092"/>
    <lineage>
        <taxon>Bacteria</taxon>
        <taxon>Pseudomonadati</taxon>
        <taxon>Bacteroidota</taxon>
        <taxon>Cytophagia</taxon>
        <taxon>Cytophagales</taxon>
        <taxon>Cytophagaceae</taxon>
        <taxon>Spirosoma</taxon>
    </lineage>
</organism>
<dbReference type="Pfam" id="PF05569">
    <property type="entry name" value="Peptidase_M56"/>
    <property type="match status" value="1"/>
</dbReference>
<dbReference type="Proteomes" id="UP000436006">
    <property type="component" value="Unassembled WGS sequence"/>
</dbReference>
<evidence type="ECO:0000313" key="3">
    <source>
        <dbReference type="EMBL" id="MVM30718.1"/>
    </source>
</evidence>
<dbReference type="CDD" id="cd07341">
    <property type="entry name" value="M56_BlaR1_MecR1_like"/>
    <property type="match status" value="1"/>
</dbReference>
<dbReference type="PANTHER" id="PTHR34978:SF3">
    <property type="entry name" value="SLR0241 PROTEIN"/>
    <property type="match status" value="1"/>
</dbReference>
<dbReference type="PANTHER" id="PTHR34978">
    <property type="entry name" value="POSSIBLE SENSOR-TRANSDUCER PROTEIN BLAR"/>
    <property type="match status" value="1"/>
</dbReference>
<reference evidence="3 4" key="1">
    <citation type="submission" date="2019-12" db="EMBL/GenBank/DDBJ databases">
        <title>Spirosoma sp. HMF4905 genome sequencing and assembly.</title>
        <authorList>
            <person name="Kang H."/>
            <person name="Cha I."/>
            <person name="Kim H."/>
            <person name="Joh K."/>
        </authorList>
    </citation>
    <scope>NUCLEOTIDE SEQUENCE [LARGE SCALE GENOMIC DNA]</scope>
    <source>
        <strain evidence="3 4">HMF4905</strain>
    </source>
</reference>
<dbReference type="AlphaFoldDB" id="A0A7K1SAM8"/>
<sequence>METLRYVVLANALLAVVSIAYYALLRRETFFGANRLALWVGLAGALLLPLLELPDWRPERVRTVMYQTAQVIVPKVLPNLTPSQPEVTITFPNQKTYRLFRHPSPKFVWSWPVGLLLLYISGVFFLFIRFGIQLFSLRRLIRQSVHEPYDDFTLVRNEATTSPFSFFDWVVLNPRHHAPDELDQILRHERVHVRERHSYDMLGAELVCIIFWFNPAAYLFRQLLHQTLEFSADRAVLAEGVDAKAYQYNLVKVSMSYGQSAITNHFSKSQLKTRISMLNKPESSAVTWLKYPVLFIAALTVASAFAPPQPSKALSNYIPKPGTEPISAIVEVAAKPDQSSKTLTKQVIGNESIVSKSDDGSMSKFRSTSVGSQIDSVNNLSVVDSVRISPSRAADDETIVSQSIDDKKMEYLILEGERKYGHLGIGFRKFDKEEVQKQSSSNSSLSVKPDGSLSVDNAANMVKVFINNEPSTPEAIRMLKIDQLYTVAVILGYNQAAQKRSDTVYLLFYVNEDN</sequence>
<feature type="transmembrane region" description="Helical" evidence="1">
    <location>
        <begin position="6"/>
        <end position="24"/>
    </location>
</feature>
<keyword evidence="4" id="KW-1185">Reference proteome</keyword>
<protein>
    <recommendedName>
        <fullName evidence="2">Peptidase M56 domain-containing protein</fullName>
    </recommendedName>
</protein>
<name>A0A7K1SAM8_9BACT</name>
<accession>A0A7K1SAM8</accession>
<dbReference type="InterPro" id="IPR008756">
    <property type="entry name" value="Peptidase_M56"/>
</dbReference>
<feature type="transmembrane region" description="Helical" evidence="1">
    <location>
        <begin position="36"/>
        <end position="53"/>
    </location>
</feature>
<gene>
    <name evidence="3" type="ORF">GO755_11805</name>
</gene>
<dbReference type="InterPro" id="IPR052173">
    <property type="entry name" value="Beta-lactam_resp_regulator"/>
</dbReference>
<feature type="transmembrane region" description="Helical" evidence="1">
    <location>
        <begin position="109"/>
        <end position="132"/>
    </location>
</feature>